<protein>
    <submittedName>
        <fullName evidence="1">Uncharacterized protein</fullName>
    </submittedName>
</protein>
<keyword evidence="2" id="KW-1185">Reference proteome</keyword>
<dbReference type="Proteomes" id="UP000186601">
    <property type="component" value="Unassembled WGS sequence"/>
</dbReference>
<dbReference type="EMBL" id="MLYV02001195">
    <property type="protein sequence ID" value="PSR72353.1"/>
    <property type="molecule type" value="Genomic_DNA"/>
</dbReference>
<comment type="caution">
    <text evidence="1">The sequence shown here is derived from an EMBL/GenBank/DDBJ whole genome shotgun (WGS) entry which is preliminary data.</text>
</comment>
<accession>A0A2R6NJ37</accession>
<evidence type="ECO:0000313" key="1">
    <source>
        <dbReference type="EMBL" id="PSR72353.1"/>
    </source>
</evidence>
<name>A0A2R6NJ37_9APHY</name>
<feature type="non-terminal residue" evidence="1">
    <location>
        <position position="123"/>
    </location>
</feature>
<sequence length="123" mass="14445">MSLEFYDNRTEAEHHELDKELLESIADECEDCRTPPPPMFIWLLLVGATCPSKSYSEEYNAFFEDNREELTKLLKIAWQNKTFRQVRSLSISRCHLVFDDARRTAFLNPTPTSKKIFKPTLDQ</sequence>
<evidence type="ECO:0000313" key="2">
    <source>
        <dbReference type="Proteomes" id="UP000186601"/>
    </source>
</evidence>
<reference evidence="1 2" key="1">
    <citation type="submission" date="2018-02" db="EMBL/GenBank/DDBJ databases">
        <title>Genome sequence of the basidiomycete white-rot fungus Phlebia centrifuga.</title>
        <authorList>
            <person name="Granchi Z."/>
            <person name="Peng M."/>
            <person name="de Vries R.P."/>
            <person name="Hilden K."/>
            <person name="Makela M.R."/>
            <person name="Grigoriev I."/>
            <person name="Riley R."/>
        </authorList>
    </citation>
    <scope>NUCLEOTIDE SEQUENCE [LARGE SCALE GENOMIC DNA]</scope>
    <source>
        <strain evidence="1 2">FBCC195</strain>
    </source>
</reference>
<proteinExistence type="predicted"/>
<organism evidence="1 2">
    <name type="scientific">Hermanssonia centrifuga</name>
    <dbReference type="NCBI Taxonomy" id="98765"/>
    <lineage>
        <taxon>Eukaryota</taxon>
        <taxon>Fungi</taxon>
        <taxon>Dikarya</taxon>
        <taxon>Basidiomycota</taxon>
        <taxon>Agaricomycotina</taxon>
        <taxon>Agaricomycetes</taxon>
        <taxon>Polyporales</taxon>
        <taxon>Meruliaceae</taxon>
        <taxon>Hermanssonia</taxon>
    </lineage>
</organism>
<gene>
    <name evidence="1" type="ORF">PHLCEN_2v11801</name>
</gene>
<dbReference type="AlphaFoldDB" id="A0A2R6NJ37"/>